<dbReference type="PANTHER" id="PTHR32015:SF1">
    <property type="entry name" value="LIPASE"/>
    <property type="match status" value="1"/>
</dbReference>
<keyword evidence="3" id="KW-1185">Reference proteome</keyword>
<proteinExistence type="predicted"/>
<dbReference type="GO" id="GO:0004806">
    <property type="term" value="F:triacylglycerol lipase activity"/>
    <property type="evidence" value="ECO:0007669"/>
    <property type="project" value="UniProtKB-EC"/>
</dbReference>
<dbReference type="Proteomes" id="UP000533598">
    <property type="component" value="Unassembled WGS sequence"/>
</dbReference>
<gene>
    <name evidence="2" type="ORF">HNR67_002468</name>
</gene>
<dbReference type="InterPro" id="IPR002918">
    <property type="entry name" value="Lipase_EstA/Esterase_EstB"/>
</dbReference>
<reference evidence="2 3" key="1">
    <citation type="submission" date="2020-08" db="EMBL/GenBank/DDBJ databases">
        <title>Sequencing the genomes of 1000 actinobacteria strains.</title>
        <authorList>
            <person name="Klenk H.-P."/>
        </authorList>
    </citation>
    <scope>NUCLEOTIDE SEQUENCE [LARGE SCALE GENOMIC DNA]</scope>
    <source>
        <strain evidence="2 3">DSM 44230</strain>
    </source>
</reference>
<dbReference type="RefSeq" id="WP_185002187.1">
    <property type="nucleotide sequence ID" value="NZ_BAAAUI010000056.1"/>
</dbReference>
<protein>
    <submittedName>
        <fullName evidence="2">Triacylglycerol lipase</fullName>
        <ecNumber evidence="2">3.1.1.3</ecNumber>
    </submittedName>
</protein>
<comment type="caution">
    <text evidence="2">The sequence shown here is derived from an EMBL/GenBank/DDBJ whole genome shotgun (WGS) entry which is preliminary data.</text>
</comment>
<sequence>MRRTLALLGTAILVLLAGQLPAAATPAQSLADVAGCQSDKRPVVLLHGTFKKSGWSWGGLAPELSRNGYCSYTLDYGNGGLNPVADSAAELARYVDQVRASSGWSTVDIVGYSQGGMMPRHYLKFLGGAAKVNALIGIAPSNHGTSQPLAKLLGATFCPACGDQASNSAFIRRLNEGGDLAGSVKYTTITTRYDEVVTPFASQHLSGPANRVTNVVLQDACPANLSEHLYIPHSSATIKWVLNALGRGGVADPRFRPCG</sequence>
<dbReference type="Gene3D" id="3.40.50.1820">
    <property type="entry name" value="alpha/beta hydrolase"/>
    <property type="match status" value="1"/>
</dbReference>
<name>A0A7W7C8C9_9PSEU</name>
<evidence type="ECO:0000256" key="1">
    <source>
        <dbReference type="SAM" id="SignalP"/>
    </source>
</evidence>
<feature type="chain" id="PRO_5039213512" evidence="1">
    <location>
        <begin position="23"/>
        <end position="259"/>
    </location>
</feature>
<dbReference type="InterPro" id="IPR029058">
    <property type="entry name" value="AB_hydrolase_fold"/>
</dbReference>
<dbReference type="GO" id="GO:0016042">
    <property type="term" value="P:lipid catabolic process"/>
    <property type="evidence" value="ECO:0007669"/>
    <property type="project" value="InterPro"/>
</dbReference>
<evidence type="ECO:0000313" key="3">
    <source>
        <dbReference type="Proteomes" id="UP000533598"/>
    </source>
</evidence>
<keyword evidence="1" id="KW-0732">Signal</keyword>
<organism evidence="2 3">
    <name type="scientific">Crossiella cryophila</name>
    <dbReference type="NCBI Taxonomy" id="43355"/>
    <lineage>
        <taxon>Bacteria</taxon>
        <taxon>Bacillati</taxon>
        <taxon>Actinomycetota</taxon>
        <taxon>Actinomycetes</taxon>
        <taxon>Pseudonocardiales</taxon>
        <taxon>Pseudonocardiaceae</taxon>
        <taxon>Crossiella</taxon>
    </lineage>
</organism>
<dbReference type="EC" id="3.1.1.3" evidence="2"/>
<dbReference type="AlphaFoldDB" id="A0A7W7C8C9"/>
<dbReference type="Pfam" id="PF01674">
    <property type="entry name" value="Lipase_2"/>
    <property type="match status" value="1"/>
</dbReference>
<keyword evidence="2" id="KW-0378">Hydrolase</keyword>
<dbReference type="PANTHER" id="PTHR32015">
    <property type="entry name" value="FASTING INDUCED LIPASE"/>
    <property type="match status" value="1"/>
</dbReference>
<dbReference type="EMBL" id="JACHMH010000001">
    <property type="protein sequence ID" value="MBB4676350.1"/>
    <property type="molecule type" value="Genomic_DNA"/>
</dbReference>
<dbReference type="SUPFAM" id="SSF53474">
    <property type="entry name" value="alpha/beta-Hydrolases"/>
    <property type="match status" value="1"/>
</dbReference>
<feature type="signal peptide" evidence="1">
    <location>
        <begin position="1"/>
        <end position="22"/>
    </location>
</feature>
<accession>A0A7W7C8C9</accession>
<evidence type="ECO:0000313" key="2">
    <source>
        <dbReference type="EMBL" id="MBB4676350.1"/>
    </source>
</evidence>